<name>A0ABY3C8D4_9GAMM</name>
<accession>A0ABY3C8D4</accession>
<dbReference type="Pfam" id="PF03865">
    <property type="entry name" value="ShlB"/>
    <property type="match status" value="1"/>
</dbReference>
<keyword evidence="4" id="KW-1134">Transmembrane beta strand</keyword>
<evidence type="ECO:0000313" key="13">
    <source>
        <dbReference type="Proteomes" id="UP000733744"/>
    </source>
</evidence>
<evidence type="ECO:0000313" key="12">
    <source>
        <dbReference type="EMBL" id="TRW92859.1"/>
    </source>
</evidence>
<evidence type="ECO:0000256" key="7">
    <source>
        <dbReference type="ARBA" id="ARBA00023136"/>
    </source>
</evidence>
<evidence type="ECO:0000259" key="11">
    <source>
        <dbReference type="PROSITE" id="PS51779"/>
    </source>
</evidence>
<keyword evidence="7" id="KW-0472">Membrane</keyword>
<evidence type="ECO:0000256" key="6">
    <source>
        <dbReference type="ARBA" id="ARBA00022927"/>
    </source>
</evidence>
<comment type="caution">
    <text evidence="12">The sequence shown here is derived from an EMBL/GenBank/DDBJ whole genome shotgun (WGS) entry which is preliminary data.</text>
</comment>
<evidence type="ECO:0000256" key="1">
    <source>
        <dbReference type="ARBA" id="ARBA00004442"/>
    </source>
</evidence>
<evidence type="ECO:0000256" key="9">
    <source>
        <dbReference type="SAM" id="MobiDB-lite"/>
    </source>
</evidence>
<evidence type="ECO:0000256" key="4">
    <source>
        <dbReference type="ARBA" id="ARBA00022452"/>
    </source>
</evidence>
<evidence type="ECO:0000256" key="3">
    <source>
        <dbReference type="ARBA" id="ARBA00022448"/>
    </source>
</evidence>
<dbReference type="RefSeq" id="WP_127028530.1">
    <property type="nucleotide sequence ID" value="NZ_RYFG02000105.1"/>
</dbReference>
<dbReference type="InterPro" id="IPR034746">
    <property type="entry name" value="POTRA"/>
</dbReference>
<feature type="signal peptide" evidence="10">
    <location>
        <begin position="1"/>
        <end position="26"/>
    </location>
</feature>
<dbReference type="Pfam" id="PF08479">
    <property type="entry name" value="POTRA_2"/>
    <property type="match status" value="1"/>
</dbReference>
<comment type="subcellular location">
    <subcellularLocation>
        <location evidence="1">Cell outer membrane</location>
    </subcellularLocation>
</comment>
<dbReference type="Gene3D" id="3.10.20.310">
    <property type="entry name" value="membrane protein fhac"/>
    <property type="match status" value="1"/>
</dbReference>
<feature type="chain" id="PRO_5045660625" evidence="10">
    <location>
        <begin position="27"/>
        <end position="572"/>
    </location>
</feature>
<evidence type="ECO:0000256" key="8">
    <source>
        <dbReference type="ARBA" id="ARBA00023237"/>
    </source>
</evidence>
<dbReference type="Gene3D" id="2.40.160.50">
    <property type="entry name" value="membrane protein fhac: a member of the omp85/tpsb transporter family"/>
    <property type="match status" value="1"/>
</dbReference>
<protein>
    <submittedName>
        <fullName evidence="12">ShlB/FhaC/HecB family hemolysin secretion/activation protein</fullName>
    </submittedName>
</protein>
<comment type="similarity">
    <text evidence="2">Belongs to the TPS (TC 1.B.20) family.</text>
</comment>
<evidence type="ECO:0000256" key="2">
    <source>
        <dbReference type="ARBA" id="ARBA00009055"/>
    </source>
</evidence>
<reference evidence="12 13" key="1">
    <citation type="journal article" date="2019" name="Antonie Van Leeuwenhoek">
        <title>Description of 'Ca. Methylobacter oryzae' KRF1, a novel species from the environmentally important Methylobacter clade 2.</title>
        <authorList>
            <person name="Khatri K."/>
            <person name="Mohite J.A."/>
            <person name="Pandit P.S."/>
            <person name="Bahulikar R."/>
            <person name="Rahalkar M.C."/>
        </authorList>
    </citation>
    <scope>NUCLEOTIDE SEQUENCE [LARGE SCALE GENOMIC DNA]</scope>
    <source>
        <strain evidence="12 13">KRF1</strain>
    </source>
</reference>
<sequence>MFTIRNQPQAVLAALFFVSSAQPVWAVGGAESMDRPSARSLPTPGYAPNKPPENFSLPPVPEPVGKNVDRRKLFVKHINLEGNSVFPEQDLGSIVHPYEQREVSIAELEELRQKLTRYYIDHGYVNSGAVIPADAFKDGELHINIVEGRLDEVRVKGLERLREGYVINRLSDGPDKPFNLQALQDNYQLLLSDPLITRMNGRILPGATPGHSILDLDVVRAKPYQLSFFGNNQRPPSIGAEAFGLNGQLRNLTGLGDILDFTYITSDGSDRYAGGFSVPVTDWGTQVFFHFDEGDSMVLEEPIRNIDIKSQVHSLEGGVSHPIINTLRQRLNLGIMLAVRENETSLMGRSFSFVPGEPTGRNQATVWRLFQDYSQRWDNHALAFRSTFSVGMNALGATPERPVPDNLRSLYRQYPDSEFFAWLGQAQYAWRMLDNGSQFVLRGNAQFSDDPLLPLERIAVGGLNTVRGYRENQLVRDQGYTMSAEFHFPVIGGSDPGARHHLTLIPFADYGRAWNHGEQSAELYSVGAGFEWQFKPVSAGLYYGYALNKTQPRQKGDLQDDGLHFQARWDVF</sequence>
<evidence type="ECO:0000256" key="5">
    <source>
        <dbReference type="ARBA" id="ARBA00022692"/>
    </source>
</evidence>
<keyword evidence="3" id="KW-0813">Transport</keyword>
<evidence type="ECO:0000256" key="10">
    <source>
        <dbReference type="SAM" id="SignalP"/>
    </source>
</evidence>
<dbReference type="Proteomes" id="UP000733744">
    <property type="component" value="Unassembled WGS sequence"/>
</dbReference>
<dbReference type="EMBL" id="RYFG02000105">
    <property type="protein sequence ID" value="TRW92859.1"/>
    <property type="molecule type" value="Genomic_DNA"/>
</dbReference>
<keyword evidence="13" id="KW-1185">Reference proteome</keyword>
<dbReference type="PANTHER" id="PTHR34597:SF3">
    <property type="entry name" value="OUTER MEMBRANE TRANSPORTER CDIB"/>
    <property type="match status" value="1"/>
</dbReference>
<keyword evidence="8" id="KW-0998">Cell outer membrane</keyword>
<dbReference type="InterPro" id="IPR051544">
    <property type="entry name" value="TPS_OM_transporter"/>
</dbReference>
<keyword evidence="10" id="KW-0732">Signal</keyword>
<organism evidence="12 13">
    <name type="scientific">Candidatus Methylobacter oryzae</name>
    <dbReference type="NCBI Taxonomy" id="2497749"/>
    <lineage>
        <taxon>Bacteria</taxon>
        <taxon>Pseudomonadati</taxon>
        <taxon>Pseudomonadota</taxon>
        <taxon>Gammaproteobacteria</taxon>
        <taxon>Methylococcales</taxon>
        <taxon>Methylococcaceae</taxon>
        <taxon>Methylobacter</taxon>
    </lineage>
</organism>
<keyword evidence="6" id="KW-0653">Protein transport</keyword>
<dbReference type="InterPro" id="IPR013686">
    <property type="entry name" value="Polypept-transport_assoc_ShlB"/>
</dbReference>
<keyword evidence="5" id="KW-0812">Transmembrane</keyword>
<dbReference type="PANTHER" id="PTHR34597">
    <property type="entry name" value="SLR1661 PROTEIN"/>
    <property type="match status" value="1"/>
</dbReference>
<proteinExistence type="inferred from homology"/>
<feature type="domain" description="POTRA" evidence="11">
    <location>
        <begin position="73"/>
        <end position="148"/>
    </location>
</feature>
<gene>
    <name evidence="12" type="ORF">EKO24_013955</name>
</gene>
<dbReference type="InterPro" id="IPR005565">
    <property type="entry name" value="Hemolysn_activator_HlyB_C"/>
</dbReference>
<dbReference type="PROSITE" id="PS51779">
    <property type="entry name" value="POTRA"/>
    <property type="match status" value="1"/>
</dbReference>
<feature type="region of interest" description="Disordered" evidence="9">
    <location>
        <begin position="32"/>
        <end position="61"/>
    </location>
</feature>